<accession>A0A5B0EEF7</accession>
<gene>
    <name evidence="1" type="ORF">FQ154_10600</name>
</gene>
<dbReference type="AlphaFoldDB" id="A0A5B0EEF7"/>
<dbReference type="Proteomes" id="UP000323856">
    <property type="component" value="Unassembled WGS sequence"/>
</dbReference>
<sequence length="71" mass="7732">MIQSSLYSHWMLTIATRLGVTNRSGRFRPLHKIVELMVILNGARAARRPKSLSALGVRTAAGSPTRADGSQ</sequence>
<dbReference type="EMBL" id="VOBL01000009">
    <property type="protein sequence ID" value="KAA0976595.1"/>
    <property type="molecule type" value="Genomic_DNA"/>
</dbReference>
<comment type="caution">
    <text evidence="1">The sequence shown here is derived from an EMBL/GenBank/DDBJ whole genome shotgun (WGS) entry which is preliminary data.</text>
</comment>
<proteinExistence type="predicted"/>
<reference evidence="1 2" key="1">
    <citation type="submission" date="2019-07" db="EMBL/GenBank/DDBJ databases">
        <title>Analysis of the biochemical properties, biological activity and biotechnological potential of siderophores and biosurfactants produced by Antarctic psychrotolerant bacteria.</title>
        <authorList>
            <person name="Styczynski M."/>
            <person name="Krucon T."/>
            <person name="Decewicz P."/>
            <person name="Dziewit L."/>
        </authorList>
    </citation>
    <scope>NUCLEOTIDE SEQUENCE [LARGE SCALE GENOMIC DNA]</scope>
    <source>
        <strain evidence="1 2">ANT_H27</strain>
    </source>
</reference>
<evidence type="ECO:0000313" key="2">
    <source>
        <dbReference type="Proteomes" id="UP000323856"/>
    </source>
</evidence>
<name>A0A5B0EEF7_9MICC</name>
<evidence type="ECO:0000313" key="1">
    <source>
        <dbReference type="EMBL" id="KAA0976595.1"/>
    </source>
</evidence>
<organism evidence="1 2">
    <name type="scientific">Paeniglutamicibacter gangotriensis</name>
    <dbReference type="NCBI Taxonomy" id="254787"/>
    <lineage>
        <taxon>Bacteria</taxon>
        <taxon>Bacillati</taxon>
        <taxon>Actinomycetota</taxon>
        <taxon>Actinomycetes</taxon>
        <taxon>Micrococcales</taxon>
        <taxon>Micrococcaceae</taxon>
        <taxon>Paeniglutamicibacter</taxon>
    </lineage>
</organism>
<protein>
    <submittedName>
        <fullName evidence="1">Uncharacterized protein</fullName>
    </submittedName>
</protein>